<evidence type="ECO:0000259" key="8">
    <source>
        <dbReference type="PROSITE" id="PS50109"/>
    </source>
</evidence>
<dbReference type="InterPro" id="IPR003594">
    <property type="entry name" value="HATPase_dom"/>
</dbReference>
<dbReference type="InterPro" id="IPR001789">
    <property type="entry name" value="Sig_transdc_resp-reg_receiver"/>
</dbReference>
<dbReference type="CDD" id="cd00075">
    <property type="entry name" value="HATPase"/>
    <property type="match status" value="1"/>
</dbReference>
<dbReference type="Gene3D" id="3.30.450.20">
    <property type="entry name" value="PAS domain"/>
    <property type="match status" value="2"/>
</dbReference>
<accession>A0A3M0DSR6</accession>
<dbReference type="SUPFAM" id="SSF55781">
    <property type="entry name" value="GAF domain-like"/>
    <property type="match status" value="1"/>
</dbReference>
<dbReference type="InterPro" id="IPR004358">
    <property type="entry name" value="Sig_transdc_His_kin-like_C"/>
</dbReference>
<dbReference type="GO" id="GO:0000155">
    <property type="term" value="F:phosphorelay sensor kinase activity"/>
    <property type="evidence" value="ECO:0007669"/>
    <property type="project" value="InterPro"/>
</dbReference>
<evidence type="ECO:0000313" key="11">
    <source>
        <dbReference type="EMBL" id="AZH25326.1"/>
    </source>
</evidence>
<evidence type="ECO:0000256" key="3">
    <source>
        <dbReference type="ARBA" id="ARBA00022553"/>
    </source>
</evidence>
<dbReference type="SMART" id="SM00448">
    <property type="entry name" value="REC"/>
    <property type="match status" value="1"/>
</dbReference>
<dbReference type="Gene3D" id="3.30.565.10">
    <property type="entry name" value="Histidine kinase-like ATPase, C-terminal domain"/>
    <property type="match status" value="1"/>
</dbReference>
<evidence type="ECO:0000256" key="7">
    <source>
        <dbReference type="SAM" id="MobiDB-lite"/>
    </source>
</evidence>
<dbReference type="Proteomes" id="UP000282007">
    <property type="component" value="Chromosome"/>
</dbReference>
<dbReference type="SUPFAM" id="SSF47384">
    <property type="entry name" value="Homodimeric domain of signal transducing histidine kinase"/>
    <property type="match status" value="1"/>
</dbReference>
<dbReference type="RefSeq" id="WP_121918866.1">
    <property type="nucleotide sequence ID" value="NZ_CP034145.1"/>
</dbReference>
<reference evidence="12" key="3">
    <citation type="submission" date="2018-10" db="EMBL/GenBank/DDBJ databases">
        <authorList>
            <person name="Whitman W."/>
            <person name="Huntemann M."/>
            <person name="Clum A."/>
            <person name="Pillay M."/>
            <person name="Palaniappan K."/>
            <person name="Varghese N."/>
            <person name="Mikhailova N."/>
            <person name="Stamatis D."/>
            <person name="Reddy T."/>
            <person name="Daum C."/>
            <person name="Shapiro N."/>
            <person name="Ivanova N."/>
            <person name="Kyrpides N."/>
            <person name="Woyke T."/>
        </authorList>
    </citation>
    <scope>NUCLEOTIDE SEQUENCE</scope>
    <source>
        <strain evidence="12">CGMCC 1.10124</strain>
    </source>
</reference>
<keyword evidence="3 6" id="KW-0597">Phosphoprotein</keyword>
<dbReference type="PROSITE" id="PS50112">
    <property type="entry name" value="PAS"/>
    <property type="match status" value="2"/>
</dbReference>
<evidence type="ECO:0000259" key="10">
    <source>
        <dbReference type="PROSITE" id="PS50112"/>
    </source>
</evidence>
<protein>
    <recommendedName>
        <fullName evidence="2">histidine kinase</fullName>
        <ecNumber evidence="2">2.7.13.3</ecNumber>
    </recommendedName>
</protein>
<dbReference type="Pfam" id="PF13426">
    <property type="entry name" value="PAS_9"/>
    <property type="match status" value="1"/>
</dbReference>
<dbReference type="InterPro" id="IPR001610">
    <property type="entry name" value="PAC"/>
</dbReference>
<dbReference type="InterPro" id="IPR052162">
    <property type="entry name" value="Sensor_kinase/Photoreceptor"/>
</dbReference>
<dbReference type="SMART" id="SM00388">
    <property type="entry name" value="HisKA"/>
    <property type="match status" value="1"/>
</dbReference>
<dbReference type="InterPro" id="IPR029016">
    <property type="entry name" value="GAF-like_dom_sf"/>
</dbReference>
<dbReference type="CDD" id="cd00130">
    <property type="entry name" value="PAS"/>
    <property type="match status" value="2"/>
</dbReference>
<dbReference type="Proteomes" id="UP000277326">
    <property type="component" value="Unassembled WGS sequence"/>
</dbReference>
<evidence type="ECO:0000256" key="4">
    <source>
        <dbReference type="ARBA" id="ARBA00022679"/>
    </source>
</evidence>
<feature type="region of interest" description="Disordered" evidence="7">
    <location>
        <begin position="666"/>
        <end position="685"/>
    </location>
</feature>
<dbReference type="InterPro" id="IPR036890">
    <property type="entry name" value="HATPase_C_sf"/>
</dbReference>
<evidence type="ECO:0000313" key="14">
    <source>
        <dbReference type="Proteomes" id="UP000282007"/>
    </source>
</evidence>
<dbReference type="Gene3D" id="3.40.50.2300">
    <property type="match status" value="1"/>
</dbReference>
<evidence type="ECO:0000313" key="12">
    <source>
        <dbReference type="EMBL" id="RMB25022.1"/>
    </source>
</evidence>
<gene>
    <name evidence="12" type="ORF">ATH50_0105</name>
    <name evidence="11" type="ORF">DU502_08005</name>
</gene>
<dbReference type="PANTHER" id="PTHR43304:SF1">
    <property type="entry name" value="PAC DOMAIN-CONTAINING PROTEIN"/>
    <property type="match status" value="1"/>
</dbReference>
<sequence>MDGTIRVLLVDDTADFAAVAAELLEREDDRLDVTIETDPSASLDRLESDAFDCVVSDYQMDGTDGIELLGAVRDRWPRLPFIVFTGKGSEALASEAISAGATDYVRKGTVTDQYTLLANRIVQAVSKRRTSERASRFERLQKLAREVNQALVRADDPATVERTVCERLAAVEPYAWAVIGTLEGDRDGVTGVDARSAATSTGAMDAADLTLDSTSAIQSAMTEGEPVMSTAEAGEHVGVETGAVAAIPLDYESERYGVLVVGTTDEAWSGEFERDLLADLGIDIASALYQLDIRADLRESEAKYRQLVEGNLVGVYLIQGGEFEYVNPRLAAMFGYTQEELLSDVTPFDLVIEEDHEKLRRNIRRRVTGEEDDLRYTLRGRRKSGESIEFEVHGGRIDYRGEPAIMGTLLDVTEQKRYERELERSRAEYRELFEAFPEAVFVGTEEGGFQAVNETAVERLGYSREELLSMRPEDIDPEMETTDVSSRIAQFSRGEIKRFDTVHETKSGERIPVEVNSTLIPYRGETAILATARDISERVERERELQRQNDRLEELASVVSHDLRSPLNVAAGRLEWAQEECDSPHLDDAATALKRMDRLIDDLLMLAGHRNRGIELTSIDLDSFVDRCWANVVTDGATLDRRTERTIMADESRLAQLFENLFRNSVEHGSTDGRPEADDAEDTFERGATDDEAASNAAGGGEDAVTITVGPLPDGFYVADDGPGIPESERDRIFEAGYSTNDGGTGLGLAIVLDVVESHDWEIDVVESHDWEIDVVESDTGGARFEITGVEIVS</sequence>
<dbReference type="PROSITE" id="PS50109">
    <property type="entry name" value="HIS_KIN"/>
    <property type="match status" value="1"/>
</dbReference>
<feature type="modified residue" description="4-aspartylphosphate" evidence="6">
    <location>
        <position position="57"/>
    </location>
</feature>
<dbReference type="Pfam" id="PF02518">
    <property type="entry name" value="HATPase_c"/>
    <property type="match status" value="1"/>
</dbReference>
<dbReference type="Gene3D" id="3.30.450.40">
    <property type="match status" value="1"/>
</dbReference>
<dbReference type="PRINTS" id="PR00344">
    <property type="entry name" value="BCTRLSENSOR"/>
</dbReference>
<dbReference type="PROSITE" id="PS50110">
    <property type="entry name" value="RESPONSE_REGULATORY"/>
    <property type="match status" value="1"/>
</dbReference>
<dbReference type="InterPro" id="IPR035965">
    <property type="entry name" value="PAS-like_dom_sf"/>
</dbReference>
<dbReference type="SUPFAM" id="SSF55785">
    <property type="entry name" value="PYP-like sensor domain (PAS domain)"/>
    <property type="match status" value="2"/>
</dbReference>
<evidence type="ECO:0000256" key="2">
    <source>
        <dbReference type="ARBA" id="ARBA00012438"/>
    </source>
</evidence>
<feature type="domain" description="PAS" evidence="10">
    <location>
        <begin position="300"/>
        <end position="370"/>
    </location>
</feature>
<keyword evidence="4" id="KW-0808">Transferase</keyword>
<dbReference type="InterPro" id="IPR013655">
    <property type="entry name" value="PAS_fold_3"/>
</dbReference>
<dbReference type="PANTHER" id="PTHR43304">
    <property type="entry name" value="PHYTOCHROME-LIKE PROTEIN CPH1"/>
    <property type="match status" value="1"/>
</dbReference>
<dbReference type="Pfam" id="PF00512">
    <property type="entry name" value="HisKA"/>
    <property type="match status" value="1"/>
</dbReference>
<dbReference type="SMART" id="SM00091">
    <property type="entry name" value="PAS"/>
    <property type="match status" value="2"/>
</dbReference>
<dbReference type="InterPro" id="IPR005467">
    <property type="entry name" value="His_kinase_dom"/>
</dbReference>
<comment type="catalytic activity">
    <reaction evidence="1">
        <text>ATP + protein L-histidine = ADP + protein N-phospho-L-histidine.</text>
        <dbReference type="EC" id="2.7.13.3"/>
    </reaction>
</comment>
<dbReference type="EC" id="2.7.13.3" evidence="2"/>
<evidence type="ECO:0000256" key="5">
    <source>
        <dbReference type="ARBA" id="ARBA00022777"/>
    </source>
</evidence>
<keyword evidence="5" id="KW-0418">Kinase</keyword>
<dbReference type="NCBIfam" id="TIGR00229">
    <property type="entry name" value="sensory_box"/>
    <property type="match status" value="2"/>
</dbReference>
<dbReference type="SUPFAM" id="SSF52172">
    <property type="entry name" value="CheY-like"/>
    <property type="match status" value="1"/>
</dbReference>
<dbReference type="InterPro" id="IPR000014">
    <property type="entry name" value="PAS"/>
</dbReference>
<dbReference type="SUPFAM" id="SSF55874">
    <property type="entry name" value="ATPase domain of HSP90 chaperone/DNA topoisomerase II/histidine kinase"/>
    <property type="match status" value="1"/>
</dbReference>
<dbReference type="CDD" id="cd00156">
    <property type="entry name" value="REC"/>
    <property type="match status" value="1"/>
</dbReference>
<dbReference type="SMART" id="SM00387">
    <property type="entry name" value="HATPase_c"/>
    <property type="match status" value="1"/>
</dbReference>
<name>A0A3M0DSR6_9EURY</name>
<dbReference type="Pfam" id="PF00072">
    <property type="entry name" value="Response_reg"/>
    <property type="match status" value="1"/>
</dbReference>
<dbReference type="OrthoDB" id="342253at2157"/>
<dbReference type="CDD" id="cd00082">
    <property type="entry name" value="HisKA"/>
    <property type="match status" value="1"/>
</dbReference>
<dbReference type="AlphaFoldDB" id="A0A3M0DSR6"/>
<reference evidence="11 14" key="2">
    <citation type="submission" date="2018-07" db="EMBL/GenBank/DDBJ databases">
        <title>Genome sequences of Haloplanus aerogenes JCM 16430T.</title>
        <authorList>
            <person name="Kim Y.B."/>
            <person name="Roh S.W."/>
        </authorList>
    </citation>
    <scope>NUCLEOTIDE SEQUENCE [LARGE SCALE GENOMIC DNA]</scope>
    <source>
        <strain evidence="11 14">JCM 16430</strain>
    </source>
</reference>
<dbReference type="InterPro" id="IPR036097">
    <property type="entry name" value="HisK_dim/P_sf"/>
</dbReference>
<proteinExistence type="predicted"/>
<feature type="domain" description="Response regulatory" evidence="9">
    <location>
        <begin position="6"/>
        <end position="122"/>
    </location>
</feature>
<feature type="domain" description="PAS" evidence="10">
    <location>
        <begin position="425"/>
        <end position="478"/>
    </location>
</feature>
<dbReference type="InterPro" id="IPR003661">
    <property type="entry name" value="HisK_dim/P_dom"/>
</dbReference>
<evidence type="ECO:0000313" key="13">
    <source>
        <dbReference type="Proteomes" id="UP000277326"/>
    </source>
</evidence>
<keyword evidence="14" id="KW-1185">Reference proteome</keyword>
<dbReference type="Pfam" id="PF08447">
    <property type="entry name" value="PAS_3"/>
    <property type="match status" value="1"/>
</dbReference>
<dbReference type="EMBL" id="REFS01000001">
    <property type="protein sequence ID" value="RMB25022.1"/>
    <property type="molecule type" value="Genomic_DNA"/>
</dbReference>
<evidence type="ECO:0000256" key="6">
    <source>
        <dbReference type="PROSITE-ProRule" id="PRU00169"/>
    </source>
</evidence>
<organism evidence="12 13">
    <name type="scientific">Haloplanus aerogenes</name>
    <dbReference type="NCBI Taxonomy" id="660522"/>
    <lineage>
        <taxon>Archaea</taxon>
        <taxon>Methanobacteriati</taxon>
        <taxon>Methanobacteriota</taxon>
        <taxon>Stenosarchaea group</taxon>
        <taxon>Halobacteria</taxon>
        <taxon>Halobacteriales</taxon>
        <taxon>Haloferacaceae</taxon>
        <taxon>Haloplanus</taxon>
    </lineage>
</organism>
<dbReference type="KEGG" id="haer:DU502_08005"/>
<dbReference type="GeneID" id="38471221"/>
<reference evidence="12 13" key="1">
    <citation type="journal article" date="2015" name="Stand. Genomic Sci.">
        <title>Genomic Encyclopedia of Bacterial and Archaeal Type Strains, Phase III: the genomes of soil and plant-associated and newly described type strains.</title>
        <authorList>
            <person name="Whitman W.B."/>
            <person name="Woyke T."/>
            <person name="Klenk H.P."/>
            <person name="Zhou Y."/>
            <person name="Lilburn T.G."/>
            <person name="Beck B.J."/>
            <person name="De Vos P."/>
            <person name="Vandamme P."/>
            <person name="Eisen J.A."/>
            <person name="Garrity G."/>
            <person name="Hugenholtz P."/>
            <person name="Kyrpides N.C."/>
        </authorList>
    </citation>
    <scope>NUCLEOTIDE SEQUENCE [LARGE SCALE GENOMIC DNA]</scope>
    <source>
        <strain evidence="12 13">CGMCC 1.10124</strain>
    </source>
</reference>
<feature type="domain" description="Histidine kinase" evidence="8">
    <location>
        <begin position="558"/>
        <end position="788"/>
    </location>
</feature>
<dbReference type="Gene3D" id="1.10.287.130">
    <property type="match status" value="1"/>
</dbReference>
<evidence type="ECO:0000259" key="9">
    <source>
        <dbReference type="PROSITE" id="PS50110"/>
    </source>
</evidence>
<evidence type="ECO:0000256" key="1">
    <source>
        <dbReference type="ARBA" id="ARBA00000085"/>
    </source>
</evidence>
<dbReference type="InterPro" id="IPR011006">
    <property type="entry name" value="CheY-like_superfamily"/>
</dbReference>
<dbReference type="EMBL" id="CP034145">
    <property type="protein sequence ID" value="AZH25326.1"/>
    <property type="molecule type" value="Genomic_DNA"/>
</dbReference>
<dbReference type="SMART" id="SM00086">
    <property type="entry name" value="PAC"/>
    <property type="match status" value="2"/>
</dbReference>